<dbReference type="AlphaFoldDB" id="A0A0A9F9G2"/>
<accession>A0A0A9F9G2</accession>
<reference evidence="1" key="2">
    <citation type="journal article" date="2015" name="Data Brief">
        <title>Shoot transcriptome of the giant reed, Arundo donax.</title>
        <authorList>
            <person name="Barrero R.A."/>
            <person name="Guerrero F.D."/>
            <person name="Moolhuijzen P."/>
            <person name="Goolsby J.A."/>
            <person name="Tidwell J."/>
            <person name="Bellgard S.E."/>
            <person name="Bellgard M.I."/>
        </authorList>
    </citation>
    <scope>NUCLEOTIDE SEQUENCE</scope>
    <source>
        <tissue evidence="1">Shoot tissue taken approximately 20 cm above the soil surface</tissue>
    </source>
</reference>
<evidence type="ECO:0000313" key="1">
    <source>
        <dbReference type="EMBL" id="JAE04908.1"/>
    </source>
</evidence>
<organism evidence="1">
    <name type="scientific">Arundo donax</name>
    <name type="common">Giant reed</name>
    <name type="synonym">Donax arundinaceus</name>
    <dbReference type="NCBI Taxonomy" id="35708"/>
    <lineage>
        <taxon>Eukaryota</taxon>
        <taxon>Viridiplantae</taxon>
        <taxon>Streptophyta</taxon>
        <taxon>Embryophyta</taxon>
        <taxon>Tracheophyta</taxon>
        <taxon>Spermatophyta</taxon>
        <taxon>Magnoliopsida</taxon>
        <taxon>Liliopsida</taxon>
        <taxon>Poales</taxon>
        <taxon>Poaceae</taxon>
        <taxon>PACMAD clade</taxon>
        <taxon>Arundinoideae</taxon>
        <taxon>Arundineae</taxon>
        <taxon>Arundo</taxon>
    </lineage>
</organism>
<reference evidence="1" key="1">
    <citation type="submission" date="2014-09" db="EMBL/GenBank/DDBJ databases">
        <authorList>
            <person name="Magalhaes I.L.F."/>
            <person name="Oliveira U."/>
            <person name="Santos F.R."/>
            <person name="Vidigal T.H.D.A."/>
            <person name="Brescovit A.D."/>
            <person name="Santos A.J."/>
        </authorList>
    </citation>
    <scope>NUCLEOTIDE SEQUENCE</scope>
    <source>
        <tissue evidence="1">Shoot tissue taken approximately 20 cm above the soil surface</tissue>
    </source>
</reference>
<name>A0A0A9F9G2_ARUDO</name>
<protein>
    <submittedName>
        <fullName evidence="1">Uncharacterized protein</fullName>
    </submittedName>
</protein>
<sequence length="78" mass="8850">MVSVKNFLSDNQWKLAMPMSACTTTKTIVSSSISLLYVSVSKFVFSCYQVHWPLLFFAIRCLSQSYLAFLPSAEDQRS</sequence>
<proteinExistence type="predicted"/>
<dbReference type="EMBL" id="GBRH01192988">
    <property type="protein sequence ID" value="JAE04908.1"/>
    <property type="molecule type" value="Transcribed_RNA"/>
</dbReference>